<dbReference type="EMBL" id="JANBPT010001228">
    <property type="protein sequence ID" value="KAJ1909295.1"/>
    <property type="molecule type" value="Genomic_DNA"/>
</dbReference>
<comment type="caution">
    <text evidence="6">The sequence shown here is derived from an EMBL/GenBank/DDBJ whole genome shotgun (WGS) entry which is preliminary data.</text>
</comment>
<name>A0A9W7ZJ10_9FUNG</name>
<dbReference type="SUPFAM" id="SSF56112">
    <property type="entry name" value="Protein kinase-like (PK-like)"/>
    <property type="match status" value="1"/>
</dbReference>
<keyword evidence="2 3" id="KW-0067">ATP-binding</keyword>
<keyword evidence="6" id="KW-0808">Transferase</keyword>
<feature type="compositionally biased region" description="Basic and acidic residues" evidence="4">
    <location>
        <begin position="854"/>
        <end position="865"/>
    </location>
</feature>
<proteinExistence type="predicted"/>
<sequence length="1195" mass="130819">MIGATSGYQYSYSMSSPATPSLRPRQSLADGRRPDSHLATTTTATTTTLATAARGPAISLKRSRRALLRTPLGEYEILRSLGQGSYGKVKLVRNALTQEHMAVKIIKRYPKHKHRKDHPEAKRARTLDQRVLREANLSRFLGEQHPGIIQLRDFRATDTHFYLFYEFIDGITLSERIGRSGLSEGKARQYFKQVVQSVGFCHAHSIIHRDLKLENVMITRHTKAVKLIDFGLANFFDKQSQLATACGSIPYTAPEILRGEKYTGPEVDVWSLGVLLYVMTTGMLPFGDPSVAKNFENIAAGNFWIPGAMSEPLQDLLIRMLDPDVGRRIALESVVIHAWMSPPVVSTGSATATDQVTHGALGLAGLPTTTGITGLTNPSAVLPPLTIANNTLQIAAVLNPQVVAEVATCLFRDVASVQRELEELIERGRFLPTLTQRGPLSPVPTECRLPFAYAVDTKALVEVRNCPVVSLYHLISEQMRKHRWLAAPTSTRLDFDSSFVEGGPRDSLAGLGLGLGSASLSRSILQNLSVDIEDSFTTTTTTQPDTPGQLSCHSQYPRLGDSDHGVQPPRYDLHPADSASVLQRVSSSILHSLHFFKIENRRPSPATAGPAAVPPPQLTEPVGDPVWGRRTEALGGSPLAGRPLPNSVLSGHIGSRPASSVSLVPWPRRADPPTFPAGESRPLLHSPSLTSSRPLAPVLDATQLADMTLRSIGAFEAWSHRITFPRRCNGLTKEQVLGQLVGFLEGSSVVYRYVSTRQPPPSSQSGSSESSGEDPSPTASTHRRSRTHSRQGLLYWVRGRNRSDPRQCKAPKVYRPSLTEVDADPLVRRAIIKRYLLFGSAVIDERKLRRLKALQEKDRRNGRGEPRHRRRERRNRRQVVWRSPDGSKELPGEVSDPTAAEKTAAASILARLRRQALGACLPKATGQSSATKKTTVATATRTSSVDSTLFSGLARRCLVPVDHPSLTLIGQYTPSLGDKESEALERYSCGVHLEVVRVEGPQRWAVVVHRLSGHRVKYQRFRDYLTRMVSTAVAPKVHVEPLVPTRPAPTTVTAVSALLKEIPVPPRRPSHYVPRRVATVARPKLASPAPSSSSSATAITATTNTIGPTDPRTTWATSYRRRLASLRGPRGPPSPPRVPNYETVCFRATRHAHPIGVAEDEPSSVAYPPRYATMPTRIKARPSGPGDRPSAAARV</sequence>
<dbReference type="PANTHER" id="PTHR24346:SF30">
    <property type="entry name" value="MATERNAL EMBRYONIC LEUCINE ZIPPER KINASE"/>
    <property type="match status" value="1"/>
</dbReference>
<dbReference type="SMART" id="SM00220">
    <property type="entry name" value="S_TKc"/>
    <property type="match status" value="1"/>
</dbReference>
<keyword evidence="6" id="KW-0418">Kinase</keyword>
<dbReference type="InterPro" id="IPR011009">
    <property type="entry name" value="Kinase-like_dom_sf"/>
</dbReference>
<keyword evidence="1 3" id="KW-0547">Nucleotide-binding</keyword>
<protein>
    <submittedName>
        <fullName evidence="6">Serine/threonine-protein kinase</fullName>
        <ecNumber evidence="6">2.7.11.1</ecNumber>
    </submittedName>
</protein>
<feature type="binding site" evidence="3">
    <location>
        <position position="104"/>
    </location>
    <ligand>
        <name>ATP</name>
        <dbReference type="ChEBI" id="CHEBI:30616"/>
    </ligand>
</feature>
<accession>A0A9W7ZJ10</accession>
<dbReference type="PROSITE" id="PS00108">
    <property type="entry name" value="PROTEIN_KINASE_ST"/>
    <property type="match status" value="1"/>
</dbReference>
<dbReference type="GO" id="GO:0035556">
    <property type="term" value="P:intracellular signal transduction"/>
    <property type="evidence" value="ECO:0007669"/>
    <property type="project" value="TreeGrafter"/>
</dbReference>
<dbReference type="InterPro" id="IPR008271">
    <property type="entry name" value="Ser/Thr_kinase_AS"/>
</dbReference>
<evidence type="ECO:0000313" key="7">
    <source>
        <dbReference type="Proteomes" id="UP001150569"/>
    </source>
</evidence>
<dbReference type="GO" id="GO:0004674">
    <property type="term" value="F:protein serine/threonine kinase activity"/>
    <property type="evidence" value="ECO:0007669"/>
    <property type="project" value="UniProtKB-EC"/>
</dbReference>
<feature type="compositionally biased region" description="Low complexity" evidence="4">
    <location>
        <begin position="763"/>
        <end position="780"/>
    </location>
</feature>
<evidence type="ECO:0000256" key="1">
    <source>
        <dbReference type="ARBA" id="ARBA00022741"/>
    </source>
</evidence>
<dbReference type="Proteomes" id="UP001150569">
    <property type="component" value="Unassembled WGS sequence"/>
</dbReference>
<dbReference type="Pfam" id="PF00069">
    <property type="entry name" value="Pkinase"/>
    <property type="match status" value="1"/>
</dbReference>
<dbReference type="EC" id="2.7.11.1" evidence="6"/>
<dbReference type="PROSITE" id="PS00107">
    <property type="entry name" value="PROTEIN_KINASE_ATP"/>
    <property type="match status" value="1"/>
</dbReference>
<gene>
    <name evidence="6" type="primary">KIN2_4</name>
    <name evidence="6" type="ORF">IWQ60_011249</name>
</gene>
<feature type="compositionally biased region" description="Low complexity" evidence="4">
    <location>
        <begin position="1086"/>
        <end position="1106"/>
    </location>
</feature>
<evidence type="ECO:0000259" key="5">
    <source>
        <dbReference type="PROSITE" id="PS50011"/>
    </source>
</evidence>
<evidence type="ECO:0000256" key="2">
    <source>
        <dbReference type="ARBA" id="ARBA00022840"/>
    </source>
</evidence>
<dbReference type="PANTHER" id="PTHR24346">
    <property type="entry name" value="MAP/MICROTUBULE AFFINITY-REGULATING KINASE"/>
    <property type="match status" value="1"/>
</dbReference>
<feature type="compositionally biased region" description="Basic residues" evidence="4">
    <location>
        <begin position="866"/>
        <end position="879"/>
    </location>
</feature>
<evidence type="ECO:0000313" key="6">
    <source>
        <dbReference type="EMBL" id="KAJ1909295.1"/>
    </source>
</evidence>
<dbReference type="GO" id="GO:0005737">
    <property type="term" value="C:cytoplasm"/>
    <property type="evidence" value="ECO:0007669"/>
    <property type="project" value="TreeGrafter"/>
</dbReference>
<feature type="compositionally biased region" description="Polar residues" evidence="4">
    <location>
        <begin position="1"/>
        <end position="19"/>
    </location>
</feature>
<feature type="region of interest" description="Disordered" evidence="4">
    <location>
        <begin position="1083"/>
        <end position="1115"/>
    </location>
</feature>
<feature type="region of interest" description="Disordered" evidence="4">
    <location>
        <begin position="1176"/>
        <end position="1195"/>
    </location>
</feature>
<dbReference type="AlphaFoldDB" id="A0A9W7ZJ10"/>
<organism evidence="6 7">
    <name type="scientific">Tieghemiomyces parasiticus</name>
    <dbReference type="NCBI Taxonomy" id="78921"/>
    <lineage>
        <taxon>Eukaryota</taxon>
        <taxon>Fungi</taxon>
        <taxon>Fungi incertae sedis</taxon>
        <taxon>Zoopagomycota</taxon>
        <taxon>Kickxellomycotina</taxon>
        <taxon>Dimargaritomycetes</taxon>
        <taxon>Dimargaritales</taxon>
        <taxon>Dimargaritaceae</taxon>
        <taxon>Tieghemiomyces</taxon>
    </lineage>
</organism>
<dbReference type="InterPro" id="IPR000719">
    <property type="entry name" value="Prot_kinase_dom"/>
</dbReference>
<feature type="region of interest" description="Disordered" evidence="4">
    <location>
        <begin position="755"/>
        <end position="796"/>
    </location>
</feature>
<evidence type="ECO:0000256" key="3">
    <source>
        <dbReference type="PROSITE-ProRule" id="PRU10141"/>
    </source>
</evidence>
<feature type="domain" description="Protein kinase" evidence="5">
    <location>
        <begin position="75"/>
        <end position="340"/>
    </location>
</feature>
<keyword evidence="7" id="KW-1185">Reference proteome</keyword>
<dbReference type="OrthoDB" id="942095at2759"/>
<reference evidence="6" key="1">
    <citation type="submission" date="2022-07" db="EMBL/GenBank/DDBJ databases">
        <title>Phylogenomic reconstructions and comparative analyses of Kickxellomycotina fungi.</title>
        <authorList>
            <person name="Reynolds N.K."/>
            <person name="Stajich J.E."/>
            <person name="Barry K."/>
            <person name="Grigoriev I.V."/>
            <person name="Crous P."/>
            <person name="Smith M.E."/>
        </authorList>
    </citation>
    <scope>NUCLEOTIDE SEQUENCE</scope>
    <source>
        <strain evidence="6">RSA 861</strain>
    </source>
</reference>
<dbReference type="FunFam" id="1.10.510.10:FF:000571">
    <property type="entry name" value="Maternal embryonic leucine zipper kinase"/>
    <property type="match status" value="1"/>
</dbReference>
<feature type="region of interest" description="Disordered" evidence="4">
    <location>
        <begin position="1"/>
        <end position="44"/>
    </location>
</feature>
<feature type="region of interest" description="Disordered" evidence="4">
    <location>
        <begin position="854"/>
        <end position="899"/>
    </location>
</feature>
<dbReference type="InterPro" id="IPR017441">
    <property type="entry name" value="Protein_kinase_ATP_BS"/>
</dbReference>
<dbReference type="Gene3D" id="1.10.510.10">
    <property type="entry name" value="Transferase(Phosphotransferase) domain 1"/>
    <property type="match status" value="1"/>
</dbReference>
<dbReference type="PROSITE" id="PS50011">
    <property type="entry name" value="PROTEIN_KINASE_DOM"/>
    <property type="match status" value="1"/>
</dbReference>
<evidence type="ECO:0000256" key="4">
    <source>
        <dbReference type="SAM" id="MobiDB-lite"/>
    </source>
</evidence>
<dbReference type="GO" id="GO:0005524">
    <property type="term" value="F:ATP binding"/>
    <property type="evidence" value="ECO:0007669"/>
    <property type="project" value="UniProtKB-UniRule"/>
</dbReference>
<feature type="region of interest" description="Disordered" evidence="4">
    <location>
        <begin position="604"/>
        <end position="623"/>
    </location>
</feature>